<evidence type="ECO:0000313" key="18">
    <source>
        <dbReference type="EMBL" id="NWR21143.1"/>
    </source>
</evidence>
<evidence type="ECO:0000256" key="4">
    <source>
        <dbReference type="ARBA" id="ARBA00022538"/>
    </source>
</evidence>
<evidence type="ECO:0000256" key="14">
    <source>
        <dbReference type="ARBA" id="ARBA00045968"/>
    </source>
</evidence>
<keyword evidence="9 17" id="KW-1133">Transmembrane helix</keyword>
<evidence type="ECO:0000313" key="19">
    <source>
        <dbReference type="Proteomes" id="UP000580681"/>
    </source>
</evidence>
<comment type="function">
    <text evidence="14">Intracellular monovalent cation channel required for maintenance of rapid intracellular calcium release. Acts as a potassium counter-ion channel that functions in synchronization with calcium release from intracellular stores. Activated by increased cytosolic Ca(2+) levels.</text>
</comment>
<dbReference type="EMBL" id="VYZJ01000616">
    <property type="protein sequence ID" value="NWR21143.1"/>
    <property type="molecule type" value="Genomic_DNA"/>
</dbReference>
<evidence type="ECO:0000256" key="6">
    <source>
        <dbReference type="ARBA" id="ARBA00022824"/>
    </source>
</evidence>
<accession>A0A7K4VGX1</accession>
<name>A0A7K4VGX1_9EMBE</name>
<feature type="compositionally biased region" description="Polar residues" evidence="16">
    <location>
        <begin position="259"/>
        <end position="272"/>
    </location>
</feature>
<comment type="caution">
    <text evidence="18">The sequence shown here is derived from an EMBL/GenBank/DDBJ whole genome shotgun (WGS) entry which is preliminary data.</text>
</comment>
<comment type="similarity">
    <text evidence="2">Belongs to the TMEM38 family.</text>
</comment>
<comment type="catalytic activity">
    <reaction evidence="13">
        <text>K(+)(in) = K(+)(out)</text>
        <dbReference type="Rhea" id="RHEA:29463"/>
        <dbReference type="ChEBI" id="CHEBI:29103"/>
    </reaction>
</comment>
<sequence>AMELWQVPLSFSRLRMFPFFDLAHYVASVLALKEQRGVVEVSVRSPLACWFSAMLYCFGGSVLSSLMLGEPPVAFLAKTINILLASSVWYLVFYCPEDIFCRCFSFLPLRLLVAGMKEVTRTWKITDGIAHADTVYKDACLIMVAVGWARGNMHSVLTCIAFQAASTVEERREINILCLISSPVKVTLIGAVLFTLQRRQYLPIAKHNLVFLYTIFLVVFKVKMMLTRCAASPFAPIEAAVCQMFFGSGKTLSKVKGESATSSNGSSVCDQPSEQHHEGAKKKQAKKTE</sequence>
<feature type="transmembrane region" description="Helical" evidence="17">
    <location>
        <begin position="208"/>
        <end position="226"/>
    </location>
</feature>
<comment type="subunit">
    <text evidence="15">Homotrimer; conformation seems to be controled by binding to diacylglycerol (DAG).</text>
</comment>
<evidence type="ECO:0000256" key="5">
    <source>
        <dbReference type="ARBA" id="ARBA00022692"/>
    </source>
</evidence>
<gene>
    <name evidence="18" type="primary">Tmem38ba</name>
    <name evidence="18" type="ORF">EMBFUC_R06504</name>
</gene>
<protein>
    <submittedName>
        <fullName evidence="18">T38BA protein</fullName>
    </submittedName>
</protein>
<dbReference type="Pfam" id="PF05197">
    <property type="entry name" value="TRIC"/>
    <property type="match status" value="1"/>
</dbReference>
<keyword evidence="5 17" id="KW-0812">Transmembrane</keyword>
<evidence type="ECO:0000256" key="7">
    <source>
        <dbReference type="ARBA" id="ARBA00022826"/>
    </source>
</evidence>
<feature type="transmembrane region" description="Helical" evidence="17">
    <location>
        <begin position="16"/>
        <end position="33"/>
    </location>
</feature>
<dbReference type="PANTHER" id="PTHR12454">
    <property type="entry name" value="TRIMERIC INTRACELLULAR CATION CHANNEL"/>
    <property type="match status" value="1"/>
</dbReference>
<dbReference type="PANTHER" id="PTHR12454:SF5">
    <property type="entry name" value="TRIMERIC INTRACELLULAR CATION CHANNEL TYPE B"/>
    <property type="match status" value="1"/>
</dbReference>
<keyword evidence="8" id="KW-0630">Potassium</keyword>
<evidence type="ECO:0000256" key="3">
    <source>
        <dbReference type="ARBA" id="ARBA00022448"/>
    </source>
</evidence>
<reference evidence="18 19" key="1">
    <citation type="submission" date="2019-09" db="EMBL/GenBank/DDBJ databases">
        <title>Bird 10,000 Genomes (B10K) Project - Family phase.</title>
        <authorList>
            <person name="Zhang G."/>
        </authorList>
    </citation>
    <scope>NUCLEOTIDE SEQUENCE [LARGE SCALE GENOMIC DNA]</scope>
    <source>
        <strain evidence="18">B10K-DU-015-11</strain>
        <tissue evidence="18">Mixed tissue sample</tissue>
    </source>
</reference>
<evidence type="ECO:0000256" key="13">
    <source>
        <dbReference type="ARBA" id="ARBA00034430"/>
    </source>
</evidence>
<feature type="non-terminal residue" evidence="18">
    <location>
        <position position="1"/>
    </location>
</feature>
<evidence type="ECO:0000256" key="10">
    <source>
        <dbReference type="ARBA" id="ARBA00023065"/>
    </source>
</evidence>
<evidence type="ECO:0000256" key="1">
    <source>
        <dbReference type="ARBA" id="ARBA00004477"/>
    </source>
</evidence>
<keyword evidence="11 17" id="KW-0472">Membrane</keyword>
<keyword evidence="6" id="KW-0256">Endoplasmic reticulum</keyword>
<feature type="region of interest" description="Disordered" evidence="16">
    <location>
        <begin position="255"/>
        <end position="289"/>
    </location>
</feature>
<evidence type="ECO:0000256" key="17">
    <source>
        <dbReference type="SAM" id="Phobius"/>
    </source>
</evidence>
<dbReference type="GO" id="GO:0005789">
    <property type="term" value="C:endoplasmic reticulum membrane"/>
    <property type="evidence" value="ECO:0007669"/>
    <property type="project" value="UniProtKB-SubCell"/>
</dbReference>
<keyword evidence="7" id="KW-0631">Potassium channel</keyword>
<comment type="subcellular location">
    <subcellularLocation>
        <location evidence="1">Endoplasmic reticulum membrane</location>
        <topology evidence="1">Multi-pass membrane protein</topology>
    </subcellularLocation>
</comment>
<evidence type="ECO:0000256" key="12">
    <source>
        <dbReference type="ARBA" id="ARBA00023303"/>
    </source>
</evidence>
<keyword evidence="3" id="KW-0813">Transport</keyword>
<dbReference type="InterPro" id="IPR007866">
    <property type="entry name" value="TRIC_channel"/>
</dbReference>
<proteinExistence type="inferred from homology"/>
<keyword evidence="12" id="KW-0407">Ion channel</keyword>
<evidence type="ECO:0000256" key="11">
    <source>
        <dbReference type="ARBA" id="ARBA00023136"/>
    </source>
</evidence>
<keyword evidence="19" id="KW-1185">Reference proteome</keyword>
<dbReference type="GO" id="GO:0042802">
    <property type="term" value="F:identical protein binding"/>
    <property type="evidence" value="ECO:0007669"/>
    <property type="project" value="InterPro"/>
</dbReference>
<feature type="transmembrane region" description="Helical" evidence="17">
    <location>
        <begin position="174"/>
        <end position="196"/>
    </location>
</feature>
<dbReference type="Proteomes" id="UP000580681">
    <property type="component" value="Unassembled WGS sequence"/>
</dbReference>
<dbReference type="AlphaFoldDB" id="A0A7K4VGX1"/>
<evidence type="ECO:0000256" key="16">
    <source>
        <dbReference type="SAM" id="MobiDB-lite"/>
    </source>
</evidence>
<feature type="compositionally biased region" description="Basic residues" evidence="16">
    <location>
        <begin position="279"/>
        <end position="289"/>
    </location>
</feature>
<keyword evidence="4" id="KW-0633">Potassium transport</keyword>
<keyword evidence="10" id="KW-0406">Ion transport</keyword>
<organism evidence="18 19">
    <name type="scientific">Emberiza fucata</name>
    <dbReference type="NCBI Taxonomy" id="337179"/>
    <lineage>
        <taxon>Eukaryota</taxon>
        <taxon>Metazoa</taxon>
        <taxon>Chordata</taxon>
        <taxon>Craniata</taxon>
        <taxon>Vertebrata</taxon>
        <taxon>Euteleostomi</taxon>
        <taxon>Archelosauria</taxon>
        <taxon>Archosauria</taxon>
        <taxon>Dinosauria</taxon>
        <taxon>Saurischia</taxon>
        <taxon>Theropoda</taxon>
        <taxon>Coelurosauria</taxon>
        <taxon>Aves</taxon>
        <taxon>Neognathae</taxon>
        <taxon>Neoaves</taxon>
        <taxon>Telluraves</taxon>
        <taxon>Australaves</taxon>
        <taxon>Passeriformes</taxon>
        <taxon>Passeroidea</taxon>
        <taxon>Fringillidae</taxon>
        <taxon>Emberizinae</taxon>
        <taxon>Emberizini</taxon>
        <taxon>Emberiza</taxon>
    </lineage>
</organism>
<feature type="transmembrane region" description="Helical" evidence="17">
    <location>
        <begin position="73"/>
        <end position="92"/>
    </location>
</feature>
<evidence type="ECO:0000256" key="9">
    <source>
        <dbReference type="ARBA" id="ARBA00022989"/>
    </source>
</evidence>
<evidence type="ECO:0000256" key="8">
    <source>
        <dbReference type="ARBA" id="ARBA00022958"/>
    </source>
</evidence>
<dbReference type="GO" id="GO:0005267">
    <property type="term" value="F:potassium channel activity"/>
    <property type="evidence" value="ECO:0007669"/>
    <property type="project" value="UniProtKB-KW"/>
</dbReference>
<evidence type="ECO:0000256" key="2">
    <source>
        <dbReference type="ARBA" id="ARBA00005766"/>
    </source>
</evidence>
<evidence type="ECO:0000256" key="15">
    <source>
        <dbReference type="ARBA" id="ARBA00047059"/>
    </source>
</evidence>
<feature type="transmembrane region" description="Helical" evidence="17">
    <location>
        <begin position="45"/>
        <end position="67"/>
    </location>
</feature>
<feature type="non-terminal residue" evidence="18">
    <location>
        <position position="289"/>
    </location>
</feature>